<evidence type="ECO:0000256" key="3">
    <source>
        <dbReference type="ARBA" id="ARBA00023015"/>
    </source>
</evidence>
<keyword evidence="5" id="KW-0539">Nucleus</keyword>
<dbReference type="Pfam" id="PF07531">
    <property type="entry name" value="TAFH"/>
    <property type="match status" value="1"/>
</dbReference>
<evidence type="ECO:0000256" key="5">
    <source>
        <dbReference type="ARBA" id="ARBA00023242"/>
    </source>
</evidence>
<dbReference type="GO" id="GO:0003677">
    <property type="term" value="F:DNA binding"/>
    <property type="evidence" value="ECO:0007669"/>
    <property type="project" value="TreeGrafter"/>
</dbReference>
<dbReference type="PANTHER" id="PTHR15138">
    <property type="entry name" value="TRANSCRIPTION INITIATION FACTOR TFIID SUBUNIT 4"/>
    <property type="match status" value="1"/>
</dbReference>
<feature type="region of interest" description="Disordered" evidence="6">
    <location>
        <begin position="238"/>
        <end position="283"/>
    </location>
</feature>
<evidence type="ECO:0000313" key="8">
    <source>
        <dbReference type="EMBL" id="KAA0185847.1"/>
    </source>
</evidence>
<dbReference type="Gene3D" id="1.20.120.1110">
    <property type="entry name" value="TAFH/NHR1 domain"/>
    <property type="match status" value="1"/>
</dbReference>
<feature type="domain" description="TAFH" evidence="7">
    <location>
        <begin position="66"/>
        <end position="162"/>
    </location>
</feature>
<dbReference type="GO" id="GO:0005669">
    <property type="term" value="C:transcription factor TFIID complex"/>
    <property type="evidence" value="ECO:0007669"/>
    <property type="project" value="InterPro"/>
</dbReference>
<evidence type="ECO:0000259" key="7">
    <source>
        <dbReference type="PROSITE" id="PS51119"/>
    </source>
</evidence>
<keyword evidence="3" id="KW-0805">Transcription regulation</keyword>
<comment type="subcellular location">
    <subcellularLocation>
        <location evidence="1">Nucleus</location>
    </subcellularLocation>
</comment>
<dbReference type="SMART" id="SM00549">
    <property type="entry name" value="TAFH"/>
    <property type="match status" value="1"/>
</dbReference>
<reference evidence="8" key="1">
    <citation type="submission" date="2014-08" db="EMBL/GenBank/DDBJ databases">
        <authorList>
            <person name="Murali S."/>
            <person name="Richards S."/>
            <person name="Bandaranaike D."/>
            <person name="Bellair M."/>
            <person name="Blankenburg K."/>
            <person name="Chao H."/>
            <person name="Dinh H."/>
            <person name="Doddapaneni H."/>
            <person name="Dugan-Rocha S."/>
            <person name="Elkadiri S."/>
            <person name="Gnanaolivu R."/>
            <person name="Hughes D."/>
            <person name="Lee S."/>
            <person name="Li M."/>
            <person name="Ming W."/>
            <person name="Munidasa M."/>
            <person name="Muniz J."/>
            <person name="Nguyen L."/>
            <person name="Osuji N."/>
            <person name="Pu L.-L."/>
            <person name="Puazo M."/>
            <person name="Skinner E."/>
            <person name="Qu C."/>
            <person name="Quiroz J."/>
            <person name="Raj R."/>
            <person name="Weissenberger G."/>
            <person name="Xin Y."/>
            <person name="Zou X."/>
            <person name="Han Y."/>
            <person name="Worley K."/>
            <person name="Muzny D."/>
            <person name="Gibbs R."/>
        </authorList>
    </citation>
    <scope>NUCLEOTIDE SEQUENCE</scope>
    <source>
        <strain evidence="8">HAZT.00-mixed</strain>
        <tissue evidence="8">Whole organism</tissue>
    </source>
</reference>
<dbReference type="InterPro" id="IPR045144">
    <property type="entry name" value="TAF4"/>
</dbReference>
<comment type="similarity">
    <text evidence="2">Belongs to the TAF4 family.</text>
</comment>
<dbReference type="InterPro" id="IPR003894">
    <property type="entry name" value="TAFH_NHR1"/>
</dbReference>
<dbReference type="Pfam" id="PF05236">
    <property type="entry name" value="TAF4"/>
    <property type="match status" value="1"/>
</dbReference>
<dbReference type="Proteomes" id="UP000711488">
    <property type="component" value="Unassembled WGS sequence"/>
</dbReference>
<dbReference type="GO" id="GO:0016251">
    <property type="term" value="F:RNA polymerase II general transcription initiation factor activity"/>
    <property type="evidence" value="ECO:0007669"/>
    <property type="project" value="TreeGrafter"/>
</dbReference>
<reference evidence="8" key="3">
    <citation type="submission" date="2019-06" db="EMBL/GenBank/DDBJ databases">
        <authorList>
            <person name="Poynton C."/>
            <person name="Hasenbein S."/>
            <person name="Benoit J.B."/>
            <person name="Sepulveda M.S."/>
            <person name="Poelchau M.F."/>
            <person name="Murali S.C."/>
            <person name="Chen S."/>
            <person name="Glastad K.M."/>
            <person name="Werren J.H."/>
            <person name="Vineis J.H."/>
            <person name="Bowen J.L."/>
            <person name="Friedrich M."/>
            <person name="Jones J."/>
            <person name="Robertson H.M."/>
            <person name="Feyereisen R."/>
            <person name="Mechler-Hickson A."/>
            <person name="Mathers N."/>
            <person name="Lee C.E."/>
            <person name="Colbourne J.K."/>
            <person name="Biales A."/>
            <person name="Johnston J.S."/>
            <person name="Wellborn G.A."/>
            <person name="Rosendale A.J."/>
            <person name="Cridge A.G."/>
            <person name="Munoz-Torres M.C."/>
            <person name="Bain P.A."/>
            <person name="Manny A.R."/>
            <person name="Major K.M."/>
            <person name="Lambert F.N."/>
            <person name="Vulpe C.D."/>
            <person name="Tuck P."/>
            <person name="Blalock B.J."/>
            <person name="Lin Y.-Y."/>
            <person name="Smith M.E."/>
            <person name="Ochoa-Acuna H."/>
            <person name="Chen M.-J.M."/>
            <person name="Childers C.P."/>
            <person name="Qu J."/>
            <person name="Dugan S."/>
            <person name="Lee S.L."/>
            <person name="Chao H."/>
            <person name="Dinh H."/>
            <person name="Han Y."/>
            <person name="Doddapaneni H."/>
            <person name="Worley K.C."/>
            <person name="Muzny D.M."/>
            <person name="Gibbs R.A."/>
            <person name="Richards S."/>
        </authorList>
    </citation>
    <scope>NUCLEOTIDE SEQUENCE</scope>
    <source>
        <strain evidence="8">HAZT.00-mixed</strain>
        <tissue evidence="8">Whole organism</tissue>
    </source>
</reference>
<dbReference type="OrthoDB" id="21060at2759"/>
<evidence type="ECO:0000256" key="1">
    <source>
        <dbReference type="ARBA" id="ARBA00004123"/>
    </source>
</evidence>
<dbReference type="PROSITE" id="PS51119">
    <property type="entry name" value="TAFH"/>
    <property type="match status" value="1"/>
</dbReference>
<dbReference type="PANTHER" id="PTHR15138:SF14">
    <property type="entry name" value="TRANSCRIPTION INITIATION FACTOR TFIID SUBUNIT 4"/>
    <property type="match status" value="1"/>
</dbReference>
<evidence type="ECO:0000256" key="6">
    <source>
        <dbReference type="SAM" id="MobiDB-lite"/>
    </source>
</evidence>
<dbReference type="InterPro" id="IPR007900">
    <property type="entry name" value="TAF4_C"/>
</dbReference>
<evidence type="ECO:0000256" key="4">
    <source>
        <dbReference type="ARBA" id="ARBA00023163"/>
    </source>
</evidence>
<comment type="caution">
    <text evidence="8">The sequence shown here is derived from an EMBL/GenBank/DDBJ whole genome shotgun (WGS) entry which is preliminary data.</text>
</comment>
<name>A0A6A0GRS5_HYAAZ</name>
<dbReference type="SUPFAM" id="SSF158553">
    <property type="entry name" value="TAFH domain-like"/>
    <property type="match status" value="1"/>
</dbReference>
<feature type="compositionally biased region" description="Low complexity" evidence="6">
    <location>
        <begin position="258"/>
        <end position="269"/>
    </location>
</feature>
<dbReference type="AlphaFoldDB" id="A0A6A0GRS5"/>
<accession>A0A6A0GRS5</accession>
<organism evidence="8">
    <name type="scientific">Hyalella azteca</name>
    <name type="common">Amphipod</name>
    <dbReference type="NCBI Taxonomy" id="294128"/>
    <lineage>
        <taxon>Eukaryota</taxon>
        <taxon>Metazoa</taxon>
        <taxon>Ecdysozoa</taxon>
        <taxon>Arthropoda</taxon>
        <taxon>Crustacea</taxon>
        <taxon>Multicrustacea</taxon>
        <taxon>Malacostraca</taxon>
        <taxon>Eumalacostraca</taxon>
        <taxon>Peracarida</taxon>
        <taxon>Amphipoda</taxon>
        <taxon>Senticaudata</taxon>
        <taxon>Talitrida</taxon>
        <taxon>Talitroidea</taxon>
        <taxon>Hyalellidae</taxon>
        <taxon>Hyalella</taxon>
    </lineage>
</organism>
<keyword evidence="4" id="KW-0804">Transcription</keyword>
<sequence>MHLVRVNPTVGQGQGVGVTVNNAVSSNALPATSVHVTLNQLASSNNAGIVAAHPFRFQQSQQTISAESAKTKCKNFLATLLKLAGEQKQPVAKNVRSLIQGLIDSKVEPEAFTEELQKDLNSSPQPCLVPFLKKTLPFLRASLARGEITIEGVNPPPPSSIPVQPGATTVIPTAPVLRAPIVQQQQPQPQQQQIRLTKTAVVNNVVGIRPPVNTMVVQQSLHPVVNATTAPTTILQANSNSATHNGTPATAPSPLPPSSVNSSRSVVSVQASKNNKDRFKEKQQHQSYAFNAADDDINDVAAMGGVNLGEESQRILDSTGFVGTQIRSCKDEVFLLQQPLAQRLKQICK</sequence>
<proteinExistence type="inferred from homology"/>
<dbReference type="EMBL" id="JQDR03016006">
    <property type="protein sequence ID" value="KAA0185847.1"/>
    <property type="molecule type" value="Genomic_DNA"/>
</dbReference>
<evidence type="ECO:0000256" key="2">
    <source>
        <dbReference type="ARBA" id="ARBA00006178"/>
    </source>
</evidence>
<gene>
    <name evidence="8" type="ORF">HAZT_HAZT009884</name>
</gene>
<dbReference type="InterPro" id="IPR037249">
    <property type="entry name" value="TAFH/NHR1_dom_sf"/>
</dbReference>
<protein>
    <recommendedName>
        <fullName evidence="7">TAFH domain-containing protein</fullName>
    </recommendedName>
</protein>
<feature type="compositionally biased region" description="Basic and acidic residues" evidence="6">
    <location>
        <begin position="274"/>
        <end position="283"/>
    </location>
</feature>
<reference evidence="8" key="2">
    <citation type="journal article" date="2018" name="Environ. Sci. Technol.">
        <title>The Toxicogenome of Hyalella azteca: A Model for Sediment Ecotoxicology and Evolutionary Toxicology.</title>
        <authorList>
            <person name="Poynton H.C."/>
            <person name="Hasenbein S."/>
            <person name="Benoit J.B."/>
            <person name="Sepulveda M.S."/>
            <person name="Poelchau M.F."/>
            <person name="Hughes D.S.T."/>
            <person name="Murali S.C."/>
            <person name="Chen S."/>
            <person name="Glastad K.M."/>
            <person name="Goodisman M.A.D."/>
            <person name="Werren J.H."/>
            <person name="Vineis J.H."/>
            <person name="Bowen J.L."/>
            <person name="Friedrich M."/>
            <person name="Jones J."/>
            <person name="Robertson H.M."/>
            <person name="Feyereisen R."/>
            <person name="Mechler-Hickson A."/>
            <person name="Mathers N."/>
            <person name="Lee C.E."/>
            <person name="Colbourne J.K."/>
            <person name="Biales A."/>
            <person name="Johnston J.S."/>
            <person name="Wellborn G.A."/>
            <person name="Rosendale A.J."/>
            <person name="Cridge A.G."/>
            <person name="Munoz-Torres M.C."/>
            <person name="Bain P.A."/>
            <person name="Manny A.R."/>
            <person name="Major K.M."/>
            <person name="Lambert F.N."/>
            <person name="Vulpe C.D."/>
            <person name="Tuck P."/>
            <person name="Blalock B.J."/>
            <person name="Lin Y.Y."/>
            <person name="Smith M.E."/>
            <person name="Ochoa-Acuna H."/>
            <person name="Chen M.M."/>
            <person name="Childers C.P."/>
            <person name="Qu J."/>
            <person name="Dugan S."/>
            <person name="Lee S.L."/>
            <person name="Chao H."/>
            <person name="Dinh H."/>
            <person name="Han Y."/>
            <person name="Doddapaneni H."/>
            <person name="Worley K.C."/>
            <person name="Muzny D.M."/>
            <person name="Gibbs R.A."/>
            <person name="Richards S."/>
        </authorList>
    </citation>
    <scope>NUCLEOTIDE SEQUENCE</scope>
    <source>
        <strain evidence="8">HAZT.00-mixed</strain>
        <tissue evidence="8">Whole organism</tissue>
    </source>
</reference>
<dbReference type="GO" id="GO:0006367">
    <property type="term" value="P:transcription initiation at RNA polymerase II promoter"/>
    <property type="evidence" value="ECO:0007669"/>
    <property type="project" value="TreeGrafter"/>
</dbReference>